<comment type="caution">
    <text evidence="1">The sequence shown here is derived from an EMBL/GenBank/DDBJ whole genome shotgun (WGS) entry which is preliminary data.</text>
</comment>
<proteinExistence type="predicted"/>
<evidence type="ECO:0000313" key="1">
    <source>
        <dbReference type="EMBL" id="GGE49866.1"/>
    </source>
</evidence>
<dbReference type="EMBL" id="BMJO01000002">
    <property type="protein sequence ID" value="GGE49866.1"/>
    <property type="molecule type" value="Genomic_DNA"/>
</dbReference>
<dbReference type="Proteomes" id="UP000622648">
    <property type="component" value="Unassembled WGS sequence"/>
</dbReference>
<sequence>MINNDTIKIDDHLRNLSATNNGFKNFDHIRQIRTYRFVAKMLGVPCAFVAM</sequence>
<name>A0ABQ1SQA2_9SPHI</name>
<accession>A0ABQ1SQA2</accession>
<evidence type="ECO:0000313" key="2">
    <source>
        <dbReference type="Proteomes" id="UP000622648"/>
    </source>
</evidence>
<protein>
    <submittedName>
        <fullName evidence="1">Uncharacterized protein</fullName>
    </submittedName>
</protein>
<reference evidence="2" key="1">
    <citation type="journal article" date="2019" name="Int. J. Syst. Evol. Microbiol.">
        <title>The Global Catalogue of Microorganisms (GCM) 10K type strain sequencing project: providing services to taxonomists for standard genome sequencing and annotation.</title>
        <authorList>
            <consortium name="The Broad Institute Genomics Platform"/>
            <consortium name="The Broad Institute Genome Sequencing Center for Infectious Disease"/>
            <person name="Wu L."/>
            <person name="Ma J."/>
        </authorList>
    </citation>
    <scope>NUCLEOTIDE SEQUENCE [LARGE SCALE GENOMIC DNA]</scope>
    <source>
        <strain evidence="2">CGMCC 1.15644</strain>
    </source>
</reference>
<gene>
    <name evidence="1" type="ORF">GCM10011413_15080</name>
</gene>
<organism evidence="1 2">
    <name type="scientific">Pedobacter psychrotolerans</name>
    <dbReference type="NCBI Taxonomy" id="1843235"/>
    <lineage>
        <taxon>Bacteria</taxon>
        <taxon>Pseudomonadati</taxon>
        <taxon>Bacteroidota</taxon>
        <taxon>Sphingobacteriia</taxon>
        <taxon>Sphingobacteriales</taxon>
        <taxon>Sphingobacteriaceae</taxon>
        <taxon>Pedobacter</taxon>
    </lineage>
</organism>
<keyword evidence="2" id="KW-1185">Reference proteome</keyword>